<reference evidence="8" key="1">
    <citation type="journal article" date="2019" name="Int. J. Syst. Evol. Microbiol.">
        <title>The Global Catalogue of Microorganisms (GCM) 10K type strain sequencing project: providing services to taxonomists for standard genome sequencing and annotation.</title>
        <authorList>
            <consortium name="The Broad Institute Genomics Platform"/>
            <consortium name="The Broad Institute Genome Sequencing Center for Infectious Disease"/>
            <person name="Wu L."/>
            <person name="Ma J."/>
        </authorList>
    </citation>
    <scope>NUCLEOTIDE SEQUENCE [LARGE SCALE GENOMIC DNA]</scope>
    <source>
        <strain evidence="8">CGMCC 1.12922</strain>
    </source>
</reference>
<comment type="caution">
    <text evidence="7">The sequence shown here is derived from an EMBL/GenBank/DDBJ whole genome shotgun (WGS) entry which is preliminary data.</text>
</comment>
<dbReference type="EC" id="4.4.1.13" evidence="2"/>
<keyword evidence="4" id="KW-0456">Lyase</keyword>
<organism evidence="7 8">
    <name type="scientific">Sinisalibacter lacisalsi</name>
    <dbReference type="NCBI Taxonomy" id="1526570"/>
    <lineage>
        <taxon>Bacteria</taxon>
        <taxon>Pseudomonadati</taxon>
        <taxon>Pseudomonadota</taxon>
        <taxon>Alphaproteobacteria</taxon>
        <taxon>Rhodobacterales</taxon>
        <taxon>Roseobacteraceae</taxon>
        <taxon>Sinisalibacter</taxon>
    </lineage>
</organism>
<accession>A0ABQ1QP99</accession>
<dbReference type="InterPro" id="IPR015422">
    <property type="entry name" value="PyrdxlP-dep_Trfase_small"/>
</dbReference>
<proteinExistence type="inferred from homology"/>
<dbReference type="InterPro" id="IPR015421">
    <property type="entry name" value="PyrdxlP-dep_Trfase_major"/>
</dbReference>
<feature type="domain" description="Aminotransferase class I/classII large" evidence="6">
    <location>
        <begin position="59"/>
        <end position="381"/>
    </location>
</feature>
<evidence type="ECO:0000256" key="1">
    <source>
        <dbReference type="ARBA" id="ARBA00001933"/>
    </source>
</evidence>
<evidence type="ECO:0000259" key="6">
    <source>
        <dbReference type="Pfam" id="PF00155"/>
    </source>
</evidence>
<protein>
    <recommendedName>
        <fullName evidence="2">cysteine-S-conjugate beta-lyase</fullName>
        <ecNumber evidence="2">4.4.1.13</ecNumber>
    </recommendedName>
</protein>
<dbReference type="Proteomes" id="UP000617355">
    <property type="component" value="Unassembled WGS sequence"/>
</dbReference>
<comment type="cofactor">
    <cofactor evidence="1">
        <name>pyridoxal 5'-phosphate</name>
        <dbReference type="ChEBI" id="CHEBI:597326"/>
    </cofactor>
</comment>
<dbReference type="InterPro" id="IPR004839">
    <property type="entry name" value="Aminotransferase_I/II_large"/>
</dbReference>
<dbReference type="GO" id="GO:0008483">
    <property type="term" value="F:transaminase activity"/>
    <property type="evidence" value="ECO:0007669"/>
    <property type="project" value="UniProtKB-KW"/>
</dbReference>
<evidence type="ECO:0000313" key="7">
    <source>
        <dbReference type="EMBL" id="GGD36856.1"/>
    </source>
</evidence>
<dbReference type="Gene3D" id="3.90.1150.10">
    <property type="entry name" value="Aspartate Aminotransferase, domain 1"/>
    <property type="match status" value="1"/>
</dbReference>
<evidence type="ECO:0000256" key="5">
    <source>
        <dbReference type="ARBA" id="ARBA00037974"/>
    </source>
</evidence>
<name>A0ABQ1QP99_9RHOB</name>
<keyword evidence="3" id="KW-0663">Pyridoxal phosphate</keyword>
<dbReference type="InterPro" id="IPR015424">
    <property type="entry name" value="PyrdxlP-dep_Trfase"/>
</dbReference>
<evidence type="ECO:0000256" key="3">
    <source>
        <dbReference type="ARBA" id="ARBA00022898"/>
    </source>
</evidence>
<keyword evidence="7" id="KW-0808">Transferase</keyword>
<gene>
    <name evidence="7" type="primary">patB</name>
    <name evidence="7" type="ORF">GCM10011358_20800</name>
</gene>
<dbReference type="PANTHER" id="PTHR43525:SF1">
    <property type="entry name" value="PROTEIN MALY"/>
    <property type="match status" value="1"/>
</dbReference>
<evidence type="ECO:0000256" key="2">
    <source>
        <dbReference type="ARBA" id="ARBA00012224"/>
    </source>
</evidence>
<dbReference type="EMBL" id="BMGI01000003">
    <property type="protein sequence ID" value="GGD36856.1"/>
    <property type="molecule type" value="Genomic_DNA"/>
</dbReference>
<evidence type="ECO:0000313" key="8">
    <source>
        <dbReference type="Proteomes" id="UP000617355"/>
    </source>
</evidence>
<comment type="similarity">
    <text evidence="5">Belongs to the class-II pyridoxal-phosphate-dependent aminotransferase family. MalY/PatB cystathionine beta-lyase subfamily.</text>
</comment>
<dbReference type="InterPro" id="IPR051798">
    <property type="entry name" value="Class-II_PLP-Dep_Aminotrans"/>
</dbReference>
<dbReference type="Pfam" id="PF00155">
    <property type="entry name" value="Aminotran_1_2"/>
    <property type="match status" value="1"/>
</dbReference>
<dbReference type="SUPFAM" id="SSF53383">
    <property type="entry name" value="PLP-dependent transferases"/>
    <property type="match status" value="1"/>
</dbReference>
<evidence type="ECO:0000256" key="4">
    <source>
        <dbReference type="ARBA" id="ARBA00023239"/>
    </source>
</evidence>
<dbReference type="InterPro" id="IPR027619">
    <property type="entry name" value="C-S_lyase_PatB-like"/>
</dbReference>
<dbReference type="PANTHER" id="PTHR43525">
    <property type="entry name" value="PROTEIN MALY"/>
    <property type="match status" value="1"/>
</dbReference>
<dbReference type="Gene3D" id="3.40.640.10">
    <property type="entry name" value="Type I PLP-dependent aspartate aminotransferase-like (Major domain)"/>
    <property type="match status" value="1"/>
</dbReference>
<dbReference type="CDD" id="cd00609">
    <property type="entry name" value="AAT_like"/>
    <property type="match status" value="1"/>
</dbReference>
<sequence>MDFDEVIDRHGTHSMKWDMMEARYGVPADTGIPMWVADMDFRAAPPIRAELEAMCAHGIYGYYGDDASYLAAIGWWMRTRHGWEVEPDWIFTTHGLVNGTALCVDTYTAPGDGVVLFTPVYHAFARVIQAAGREVVECEMANDGGRYVLDFEAWDRQMTGREKMLVLSSPHNPGGRVWTREELEGIRDFCIRHDLVLVSDEIHHDLVFPGVKHTPFALIEGVEDRLIMMTSTTKTFNIAGIHVGNVIIPDPGLRKAFAARMAALGISGNAFGFRLAEAAYSPAGAAWVDDLVGYLDGNRRLFDDAVNAIPGLASMPLESTYLAWVDFSGTGMSADEVTRRVQQEAKIAVNHGPTFGRGGETFLRFNFATPRSLVKDAVARLGEAFSDLQ</sequence>
<keyword evidence="8" id="KW-1185">Reference proteome</keyword>
<dbReference type="RefSeq" id="WP_188527588.1">
    <property type="nucleotide sequence ID" value="NZ_BMGI01000003.1"/>
</dbReference>
<keyword evidence="7" id="KW-0032">Aminotransferase</keyword>
<dbReference type="NCBIfam" id="TIGR04350">
    <property type="entry name" value="C_S_lyase_PatB"/>
    <property type="match status" value="1"/>
</dbReference>